<evidence type="ECO:0000256" key="1">
    <source>
        <dbReference type="PROSITE-ProRule" id="PRU00339"/>
    </source>
</evidence>
<dbReference type="PANTHER" id="PTHR43630">
    <property type="entry name" value="POLY-BETA-1,6-N-ACETYL-D-GLUCOSAMINE SYNTHASE"/>
    <property type="match status" value="1"/>
</dbReference>
<reference evidence="3 4" key="1">
    <citation type="submission" date="2020-08" db="EMBL/GenBank/DDBJ databases">
        <title>A Genomic Blueprint of the Chicken Gut Microbiome.</title>
        <authorList>
            <person name="Gilroy R."/>
            <person name="Ravi A."/>
            <person name="Getino M."/>
            <person name="Pursley I."/>
            <person name="Horton D.L."/>
            <person name="Alikhan N.-F."/>
            <person name="Baker D."/>
            <person name="Gharbi K."/>
            <person name="Hall N."/>
            <person name="Watson M."/>
            <person name="Adriaenssens E.M."/>
            <person name="Foster-Nyarko E."/>
            <person name="Jarju S."/>
            <person name="Secka A."/>
            <person name="Antonio M."/>
            <person name="Oren A."/>
            <person name="Chaudhuri R."/>
            <person name="La Ragione R.M."/>
            <person name="Hildebrand F."/>
            <person name="Pallen M.J."/>
        </authorList>
    </citation>
    <scope>NUCLEOTIDE SEQUENCE [LARGE SCALE GENOMIC DNA]</scope>
    <source>
        <strain evidence="3 4">Sa2BVA9</strain>
    </source>
</reference>
<dbReference type="Pfam" id="PF00535">
    <property type="entry name" value="Glycos_transf_2"/>
    <property type="match status" value="1"/>
</dbReference>
<dbReference type="Gene3D" id="3.90.550.10">
    <property type="entry name" value="Spore Coat Polysaccharide Biosynthesis Protein SpsA, Chain A"/>
    <property type="match status" value="1"/>
</dbReference>
<dbReference type="CDD" id="cd02511">
    <property type="entry name" value="Beta4Glucosyltransferase"/>
    <property type="match status" value="1"/>
</dbReference>
<dbReference type="SUPFAM" id="SSF48452">
    <property type="entry name" value="TPR-like"/>
    <property type="match status" value="2"/>
</dbReference>
<sequence>MSIPTLGVHLIVYNEEKWLEACLEQIHNMADELIIVDTGSTDRSVEIAEKYGATVIHSPWEHDFAKARNAGLVHANTDWILVLDADEQVIVGQEEIKEFLKQEEGSQCLIKLMNWTGSGPEDCILYFAPRVFRNREGYRYEGMIHEQLVQAGKGSLGEIGLNMEYGMKRSSTKIKTTSPPSICPLKVNHYGYLPAVMKSKQTAMRNLKIIQQALLLNPDDAFHLYNLGVTYCQLEDREQAREIFLNALNSCPVDAPYRATLVRDLGKLLYANHELEQARILLLTEIRQYPDYPDLHMLLGFVEKEYGMAEQAYVYFEKAVKSGLSSKNQAVAYVTEAGADSYIPLTHMADIDKRKGRASYAEDHYRSAIKVHQGYLPAISGLADLLQREGIADSSVKQILVEIIDRENPEHLHKAAYALMSCGAYEAALSILPVQSIGIEDESWARACLIQTQRKSQAIQRSQLLLEQNKGISQDLSDQPVSPCKQEQIDLAVLDWAICSWSCAEPLPQEFYRYCNEDSLFYSQIERRLLNIRQQTELEDLPQLDSGTLLQKAEMLANRAAACGQKDLLLFLKKAGLLLPRTAADLLYEYGFRLEAAEQYLEQLAKGNLLFEGMFQLAEYMYDRANYAESLALFEQAITLSRDDNRARMGAAASCLQLAKEAAVRMLNTQTAKTSENTFSTLAQDVAELTGSLQRLDDLNWKTSWDGQARRRGV</sequence>
<dbReference type="Gene3D" id="1.25.40.10">
    <property type="entry name" value="Tetratricopeptide repeat domain"/>
    <property type="match status" value="1"/>
</dbReference>
<dbReference type="SMART" id="SM00028">
    <property type="entry name" value="TPR"/>
    <property type="match status" value="5"/>
</dbReference>
<evidence type="ECO:0000313" key="3">
    <source>
        <dbReference type="EMBL" id="MBD7970030.1"/>
    </source>
</evidence>
<protein>
    <submittedName>
        <fullName evidence="3">Glycosyltransferase</fullName>
    </submittedName>
</protein>
<feature type="domain" description="Glycosyltransferase 2-like" evidence="2">
    <location>
        <begin position="9"/>
        <end position="89"/>
    </location>
</feature>
<evidence type="ECO:0000259" key="2">
    <source>
        <dbReference type="Pfam" id="PF00535"/>
    </source>
</evidence>
<keyword evidence="1" id="KW-0802">TPR repeat</keyword>
<dbReference type="PANTHER" id="PTHR43630:SF2">
    <property type="entry name" value="GLYCOSYLTRANSFERASE"/>
    <property type="match status" value="1"/>
</dbReference>
<dbReference type="InterPro" id="IPR029044">
    <property type="entry name" value="Nucleotide-diphossugar_trans"/>
</dbReference>
<dbReference type="PROSITE" id="PS50005">
    <property type="entry name" value="TPR"/>
    <property type="match status" value="1"/>
</dbReference>
<dbReference type="InterPro" id="IPR001173">
    <property type="entry name" value="Glyco_trans_2-like"/>
</dbReference>
<feature type="repeat" description="TPR" evidence="1">
    <location>
        <begin position="221"/>
        <end position="254"/>
    </location>
</feature>
<name>A0ABR8T2Q2_9BACL</name>
<keyword evidence="4" id="KW-1185">Reference proteome</keyword>
<organism evidence="3 4">
    <name type="scientific">Paenibacillus gallinarum</name>
    <dbReference type="NCBI Taxonomy" id="2762232"/>
    <lineage>
        <taxon>Bacteria</taxon>
        <taxon>Bacillati</taxon>
        <taxon>Bacillota</taxon>
        <taxon>Bacilli</taxon>
        <taxon>Bacillales</taxon>
        <taxon>Paenibacillaceae</taxon>
        <taxon>Paenibacillus</taxon>
    </lineage>
</organism>
<evidence type="ECO:0000313" key="4">
    <source>
        <dbReference type="Proteomes" id="UP000608071"/>
    </source>
</evidence>
<dbReference type="SUPFAM" id="SSF53448">
    <property type="entry name" value="Nucleotide-diphospho-sugar transferases"/>
    <property type="match status" value="1"/>
</dbReference>
<dbReference type="EMBL" id="JACSQL010000009">
    <property type="protein sequence ID" value="MBD7970030.1"/>
    <property type="molecule type" value="Genomic_DNA"/>
</dbReference>
<accession>A0ABR8T2Q2</accession>
<dbReference type="RefSeq" id="WP_191802677.1">
    <property type="nucleotide sequence ID" value="NZ_JACSQL010000009.1"/>
</dbReference>
<proteinExistence type="predicted"/>
<dbReference type="InterPro" id="IPR011990">
    <property type="entry name" value="TPR-like_helical_dom_sf"/>
</dbReference>
<gene>
    <name evidence="3" type="ORF">H9647_18370</name>
</gene>
<comment type="caution">
    <text evidence="3">The sequence shown here is derived from an EMBL/GenBank/DDBJ whole genome shotgun (WGS) entry which is preliminary data.</text>
</comment>
<dbReference type="Proteomes" id="UP000608071">
    <property type="component" value="Unassembled WGS sequence"/>
</dbReference>
<dbReference type="InterPro" id="IPR019734">
    <property type="entry name" value="TPR_rpt"/>
</dbReference>